<dbReference type="PANTHER" id="PTHR45632:SF26">
    <property type="entry name" value="BTB DOMAIN-CONTAINING PROTEIN"/>
    <property type="match status" value="1"/>
</dbReference>
<evidence type="ECO:0000256" key="3">
    <source>
        <dbReference type="ARBA" id="ARBA00022737"/>
    </source>
</evidence>
<dbReference type="InterPro" id="IPR011333">
    <property type="entry name" value="SKP1/BTB/POZ_sf"/>
</dbReference>
<dbReference type="AlphaFoldDB" id="A0A061RL52"/>
<dbReference type="SUPFAM" id="SSF117281">
    <property type="entry name" value="Kelch motif"/>
    <property type="match status" value="1"/>
</dbReference>
<dbReference type="Pfam" id="PF24681">
    <property type="entry name" value="Kelch_KLHDC2_KLHL20_DRC7"/>
    <property type="match status" value="1"/>
</dbReference>
<proteinExistence type="predicted"/>
<evidence type="ECO:0000259" key="4">
    <source>
        <dbReference type="PROSITE" id="PS50097"/>
    </source>
</evidence>
<dbReference type="EMBL" id="GBEZ01014858">
    <property type="protein sequence ID" value="JAC71251.1"/>
    <property type="molecule type" value="Transcribed_RNA"/>
</dbReference>
<dbReference type="CDD" id="cd14733">
    <property type="entry name" value="BACK"/>
    <property type="match status" value="1"/>
</dbReference>
<dbReference type="PIRSF" id="PIRSF037037">
    <property type="entry name" value="Kelch-like_protein_gigaxonin"/>
    <property type="match status" value="1"/>
</dbReference>
<accession>A0A061RL52</accession>
<dbReference type="SMART" id="SM00875">
    <property type="entry name" value="BACK"/>
    <property type="match status" value="1"/>
</dbReference>
<protein>
    <submittedName>
        <fullName evidence="5">Kelch-like protein 2/3</fullName>
    </submittedName>
</protein>
<organism evidence="5">
    <name type="scientific">Tetraselmis sp. GSL018</name>
    <dbReference type="NCBI Taxonomy" id="582737"/>
    <lineage>
        <taxon>Eukaryota</taxon>
        <taxon>Viridiplantae</taxon>
        <taxon>Chlorophyta</taxon>
        <taxon>core chlorophytes</taxon>
        <taxon>Chlorodendrophyceae</taxon>
        <taxon>Chlorodendrales</taxon>
        <taxon>Chlorodendraceae</taxon>
        <taxon>Tetraselmis</taxon>
    </lineage>
</organism>
<dbReference type="Gene3D" id="1.25.40.420">
    <property type="match status" value="1"/>
</dbReference>
<keyword evidence="3" id="KW-0677">Repeat</keyword>
<keyword evidence="2" id="KW-0880">Kelch repeat</keyword>
<evidence type="ECO:0000313" key="5">
    <source>
        <dbReference type="EMBL" id="JAC71251.1"/>
    </source>
</evidence>
<gene>
    <name evidence="5" type="primary">KLHL2_3</name>
    <name evidence="5" type="ORF">TSPGSL018_2325</name>
</gene>
<dbReference type="Pfam" id="PF07707">
    <property type="entry name" value="BACK"/>
    <property type="match status" value="1"/>
</dbReference>
<feature type="domain" description="BTB" evidence="4">
    <location>
        <begin position="54"/>
        <end position="129"/>
    </location>
</feature>
<evidence type="ECO:0000256" key="2">
    <source>
        <dbReference type="ARBA" id="ARBA00022441"/>
    </source>
</evidence>
<dbReference type="InterPro" id="IPR006652">
    <property type="entry name" value="Kelch_1"/>
</dbReference>
<dbReference type="PROSITE" id="PS50097">
    <property type="entry name" value="BTB"/>
    <property type="match status" value="1"/>
</dbReference>
<dbReference type="Pfam" id="PF00651">
    <property type="entry name" value="BTB"/>
    <property type="match status" value="1"/>
</dbReference>
<dbReference type="InterPro" id="IPR011705">
    <property type="entry name" value="BACK"/>
</dbReference>
<dbReference type="Gene3D" id="2.120.10.80">
    <property type="entry name" value="Kelch-type beta propeller"/>
    <property type="match status" value="2"/>
</dbReference>
<dbReference type="SMART" id="SM00612">
    <property type="entry name" value="Kelch"/>
    <property type="match status" value="6"/>
</dbReference>
<sequence>MLTTLADVWIGSGDLCRRDRTRRVPKPELVQDIPLSSSVDPSALFELWSEGLLCDVVCEAADGSSFNAHMVVLAASSAFFRALFAGAGAHMQEGKGFGGPRRVVLPGISGETLRDILTSLYTRSLRVTPESIQRIFAGSSLLQVEPVYEACARYLESHITVSNCLQVLQLTAMYGSEDLHRSVVGFVRQNFAEVVRNDAAAWQELPEELLSEVLGGGSVAATSQAELDAFQAVACWVEWDRGARGPLLPLLLHQHVQLHRLPPACLRSKVAEHPVVRGNPVAAGVVDGVLKEAVEDALARRRVSMERAAPPQSRTAASTGVMVLGGHEMGWHTLRTSETYDPQDDSWQQGTSLPAAMSAGLSFVGCADVCGAVFVIGGSTFHSPVAKLTAGAAQWEMCRPLITPRVNMGVAASAGKLFAIGGRTGPGVGQVLSSVEVHCPGETGSWARVADMPSPRASLGAAALGGSLYALGGQQGRTIYDSVDVLDLETGEWRTLGGTMGQARKYVSTGVVGGRLLAIGGMNSQRARLSSAEAYDPREGRWHAVAPMSVPRSSAGVASLDGRLYAMGGNSCGDVVLDTVEVYDPAADRWRTTAPMPTPRAGLGAVALGAL</sequence>
<name>A0A061RL52_9CHLO</name>
<evidence type="ECO:0000256" key="1">
    <source>
        <dbReference type="ARBA" id="ARBA00004906"/>
    </source>
</evidence>
<dbReference type="InterPro" id="IPR000210">
    <property type="entry name" value="BTB/POZ_dom"/>
</dbReference>
<dbReference type="PANTHER" id="PTHR45632">
    <property type="entry name" value="LD33804P"/>
    <property type="match status" value="1"/>
</dbReference>
<comment type="pathway">
    <text evidence="1">Protein modification; protein ubiquitination.</text>
</comment>
<dbReference type="InterPro" id="IPR015915">
    <property type="entry name" value="Kelch-typ_b-propeller"/>
</dbReference>
<dbReference type="SMART" id="SM00225">
    <property type="entry name" value="BTB"/>
    <property type="match status" value="1"/>
</dbReference>
<reference evidence="5" key="1">
    <citation type="submission" date="2014-05" db="EMBL/GenBank/DDBJ databases">
        <title>The transcriptome of the halophilic microalga Tetraselmis sp. GSL018 isolated from the Great Salt Lake, Utah.</title>
        <authorList>
            <person name="Jinkerson R.E."/>
            <person name="D'Adamo S."/>
            <person name="Posewitz M.C."/>
        </authorList>
    </citation>
    <scope>NUCLEOTIDE SEQUENCE</scope>
    <source>
        <strain evidence="5">GSL018</strain>
    </source>
</reference>
<dbReference type="SUPFAM" id="SSF54695">
    <property type="entry name" value="POZ domain"/>
    <property type="match status" value="1"/>
</dbReference>
<dbReference type="InterPro" id="IPR017096">
    <property type="entry name" value="BTB-kelch_protein"/>
</dbReference>
<dbReference type="Gene3D" id="3.30.710.10">
    <property type="entry name" value="Potassium Channel Kv1.1, Chain A"/>
    <property type="match status" value="1"/>
</dbReference>